<dbReference type="InterPro" id="IPR003856">
    <property type="entry name" value="LPS_length_determ_N"/>
</dbReference>
<protein>
    <recommendedName>
        <fullName evidence="4">non-specific protein-tyrosine kinase</fullName>
        <ecNumber evidence="4">2.7.10.2</ecNumber>
    </recommendedName>
</protein>
<comment type="catalytic activity">
    <reaction evidence="15">
        <text>L-tyrosyl-[protein] + ATP = O-phospho-L-tyrosyl-[protein] + ADP + H(+)</text>
        <dbReference type="Rhea" id="RHEA:10596"/>
        <dbReference type="Rhea" id="RHEA-COMP:10136"/>
        <dbReference type="Rhea" id="RHEA-COMP:20101"/>
        <dbReference type="ChEBI" id="CHEBI:15378"/>
        <dbReference type="ChEBI" id="CHEBI:30616"/>
        <dbReference type="ChEBI" id="CHEBI:46858"/>
        <dbReference type="ChEBI" id="CHEBI:61978"/>
        <dbReference type="ChEBI" id="CHEBI:456216"/>
        <dbReference type="EC" id="2.7.10.2"/>
    </reaction>
</comment>
<keyword evidence="5" id="KW-1003">Cell membrane</keyword>
<keyword evidence="14" id="KW-0829">Tyrosine-protein kinase</keyword>
<keyword evidence="9" id="KW-0547">Nucleotide-binding</keyword>
<dbReference type="GO" id="GO:0005886">
    <property type="term" value="C:plasma membrane"/>
    <property type="evidence" value="ECO:0007669"/>
    <property type="project" value="UniProtKB-SubCell"/>
</dbReference>
<evidence type="ECO:0000256" key="12">
    <source>
        <dbReference type="ARBA" id="ARBA00022989"/>
    </source>
</evidence>
<keyword evidence="8 16" id="KW-0812">Transmembrane</keyword>
<dbReference type="SUPFAM" id="SSF52540">
    <property type="entry name" value="P-loop containing nucleoside triphosphate hydrolases"/>
    <property type="match status" value="1"/>
</dbReference>
<keyword evidence="6" id="KW-0997">Cell inner membrane</keyword>
<dbReference type="NCBIfam" id="TIGR01007">
    <property type="entry name" value="eps_fam"/>
    <property type="match status" value="1"/>
</dbReference>
<evidence type="ECO:0000259" key="19">
    <source>
        <dbReference type="Pfam" id="PF13807"/>
    </source>
</evidence>
<feature type="domain" description="Tyrosine-protein kinase G-rich" evidence="19">
    <location>
        <begin position="436"/>
        <end position="509"/>
    </location>
</feature>
<dbReference type="AlphaFoldDB" id="A0A846QQA2"/>
<dbReference type="GO" id="GO:0004715">
    <property type="term" value="F:non-membrane spanning protein tyrosine kinase activity"/>
    <property type="evidence" value="ECO:0007669"/>
    <property type="project" value="UniProtKB-EC"/>
</dbReference>
<feature type="domain" description="AAA" evidence="18">
    <location>
        <begin position="578"/>
        <end position="713"/>
    </location>
</feature>
<feature type="domain" description="Polysaccharide chain length determinant N-terminal" evidence="17">
    <location>
        <begin position="19"/>
        <end position="101"/>
    </location>
</feature>
<evidence type="ECO:0000256" key="6">
    <source>
        <dbReference type="ARBA" id="ARBA00022519"/>
    </source>
</evidence>
<dbReference type="Pfam" id="PF13614">
    <property type="entry name" value="AAA_31"/>
    <property type="match status" value="1"/>
</dbReference>
<dbReference type="EC" id="2.7.10.2" evidence="4"/>
<comment type="subcellular location">
    <subcellularLocation>
        <location evidence="1">Cell inner membrane</location>
        <topology evidence="1">Multi-pass membrane protein</topology>
    </subcellularLocation>
</comment>
<evidence type="ECO:0000256" key="5">
    <source>
        <dbReference type="ARBA" id="ARBA00022475"/>
    </source>
</evidence>
<dbReference type="InterPro" id="IPR025669">
    <property type="entry name" value="AAA_dom"/>
</dbReference>
<dbReference type="PANTHER" id="PTHR32309:SF13">
    <property type="entry name" value="FERRIC ENTEROBACTIN TRANSPORT PROTEIN FEPE"/>
    <property type="match status" value="1"/>
</dbReference>
<dbReference type="Pfam" id="PF02706">
    <property type="entry name" value="Wzz"/>
    <property type="match status" value="1"/>
</dbReference>
<proteinExistence type="inferred from homology"/>
<gene>
    <name evidence="20" type="ORF">GGR42_000743</name>
</gene>
<evidence type="ECO:0000256" key="11">
    <source>
        <dbReference type="ARBA" id="ARBA00022840"/>
    </source>
</evidence>
<evidence type="ECO:0000259" key="18">
    <source>
        <dbReference type="Pfam" id="PF13614"/>
    </source>
</evidence>
<evidence type="ECO:0000313" key="21">
    <source>
        <dbReference type="Proteomes" id="UP000590442"/>
    </source>
</evidence>
<evidence type="ECO:0000256" key="1">
    <source>
        <dbReference type="ARBA" id="ARBA00004429"/>
    </source>
</evidence>
<dbReference type="PANTHER" id="PTHR32309">
    <property type="entry name" value="TYROSINE-PROTEIN KINASE"/>
    <property type="match status" value="1"/>
</dbReference>
<keyword evidence="21" id="KW-1185">Reference proteome</keyword>
<evidence type="ECO:0000256" key="14">
    <source>
        <dbReference type="ARBA" id="ARBA00023137"/>
    </source>
</evidence>
<organism evidence="20 21">
    <name type="scientific">Saonia flava</name>
    <dbReference type="NCBI Taxonomy" id="523696"/>
    <lineage>
        <taxon>Bacteria</taxon>
        <taxon>Pseudomonadati</taxon>
        <taxon>Bacteroidota</taxon>
        <taxon>Flavobacteriia</taxon>
        <taxon>Flavobacteriales</taxon>
        <taxon>Flavobacteriaceae</taxon>
        <taxon>Saonia</taxon>
    </lineage>
</organism>
<dbReference type="InterPro" id="IPR027417">
    <property type="entry name" value="P-loop_NTPase"/>
</dbReference>
<evidence type="ECO:0000259" key="17">
    <source>
        <dbReference type="Pfam" id="PF02706"/>
    </source>
</evidence>
<evidence type="ECO:0000313" key="20">
    <source>
        <dbReference type="EMBL" id="NJB70281.1"/>
    </source>
</evidence>
<keyword evidence="7" id="KW-0808">Transferase</keyword>
<evidence type="ECO:0000256" key="3">
    <source>
        <dbReference type="ARBA" id="ARBA00008883"/>
    </source>
</evidence>
<dbReference type="RefSeq" id="WP_167960953.1">
    <property type="nucleotide sequence ID" value="NZ_JAATJJ010000001.1"/>
</dbReference>
<keyword evidence="13 16" id="KW-0472">Membrane</keyword>
<dbReference type="InterPro" id="IPR050445">
    <property type="entry name" value="Bact_polysacc_biosynth/exp"/>
</dbReference>
<dbReference type="Gene3D" id="3.40.50.300">
    <property type="entry name" value="P-loop containing nucleotide triphosphate hydrolases"/>
    <property type="match status" value="1"/>
</dbReference>
<comment type="similarity">
    <text evidence="2">Belongs to the CpsD/CapB family.</text>
</comment>
<evidence type="ECO:0000256" key="4">
    <source>
        <dbReference type="ARBA" id="ARBA00011903"/>
    </source>
</evidence>
<evidence type="ECO:0000256" key="16">
    <source>
        <dbReference type="SAM" id="Phobius"/>
    </source>
</evidence>
<keyword evidence="10" id="KW-0418">Kinase</keyword>
<evidence type="ECO:0000256" key="9">
    <source>
        <dbReference type="ARBA" id="ARBA00022741"/>
    </source>
</evidence>
<dbReference type="CDD" id="cd05387">
    <property type="entry name" value="BY-kinase"/>
    <property type="match status" value="1"/>
</dbReference>
<dbReference type="InterPro" id="IPR032807">
    <property type="entry name" value="GNVR"/>
</dbReference>
<name>A0A846QQA2_9FLAO</name>
<comment type="caution">
    <text evidence="20">The sequence shown here is derived from an EMBL/GenBank/DDBJ whole genome shotgun (WGS) entry which is preliminary data.</text>
</comment>
<keyword evidence="12 16" id="KW-1133">Transmembrane helix</keyword>
<dbReference type="GO" id="GO:0005524">
    <property type="term" value="F:ATP binding"/>
    <property type="evidence" value="ECO:0007669"/>
    <property type="project" value="UniProtKB-KW"/>
</dbReference>
<dbReference type="Pfam" id="PF13807">
    <property type="entry name" value="GNVR"/>
    <property type="match status" value="1"/>
</dbReference>
<comment type="similarity">
    <text evidence="3">Belongs to the etk/wzc family.</text>
</comment>
<evidence type="ECO:0000256" key="15">
    <source>
        <dbReference type="ARBA" id="ARBA00051245"/>
    </source>
</evidence>
<evidence type="ECO:0000256" key="8">
    <source>
        <dbReference type="ARBA" id="ARBA00022692"/>
    </source>
</evidence>
<evidence type="ECO:0000256" key="2">
    <source>
        <dbReference type="ARBA" id="ARBA00007316"/>
    </source>
</evidence>
<keyword evidence="11" id="KW-0067">ATP-binding</keyword>
<feature type="transmembrane region" description="Helical" evidence="16">
    <location>
        <begin position="21"/>
        <end position="40"/>
    </location>
</feature>
<dbReference type="EMBL" id="JAATJJ010000001">
    <property type="protein sequence ID" value="NJB70281.1"/>
    <property type="molecule type" value="Genomic_DNA"/>
</dbReference>
<feature type="transmembrane region" description="Helical" evidence="16">
    <location>
        <begin position="488"/>
        <end position="507"/>
    </location>
</feature>
<evidence type="ECO:0000256" key="7">
    <source>
        <dbReference type="ARBA" id="ARBA00022679"/>
    </source>
</evidence>
<sequence length="787" mass="88227">MSQNNISDFNFSDEIRKYIKHWKWAVLSLIIGIIIAHLFVRYSTPKYLAKAKIQILQEKSSGSGVSLLQDIDVFSNMENNVEDEVEIIASRSNLIEVVRQLGLNTKVYSLGSIRSKELYENSPITLNIIAPDSTMHREGLEFYLDINSSTTSFGYSVEEEDAPKNYAFGKNISSPIGDIVITPNREYINNHLGKRLKVEISPLSEIATKYQEEIIISKPQEFSSILDISLEDPVKEKARDIINSLVVVYNKNAVEDKQQIADKTSSFIEGRIADISASLSSVDQSAEDFKTGRGVTDIASEANINLNVGVANRQELANAETQLNIAGSMRDMVNQQEGYEVLPANLGLSDPTIASTTQQYNQLVQERNRLLKSSNEKNPVIVNLDQQLSSLKRTMQASLSSTVNNLGLQVNTLSGQQAIINSKIYSAPKNERALRDITRRQQTTESLYLYLLQKREEAQITVASTAPKSKLIDSAYFSDIPVSPRKKIIYLAFGIFGLLIPFSIIYARDLMDNKVHNMHNLEKNVRSIPILGELPRLSKKEKKIIVKDDRSVLAEALRIIRANLDYLIKSKPNESNNIIYITSSVPGEGKTFLSVNLSMILANTHKKALLIGADIRNPKFKSFFTGKNIDNLSVGHKKSDYGLTDYLHDQNISYKEIINTMLVNDNNLDVIYSGRIPPNPSELLMSGRLKELFQEVSGRYDYIIVDTAPMMMVSDTLLISEHANQLIYVTRADVTEIKALDFAMKLQGEGKIKGLSFVVNGVKLNNLGYGGKYGYGYGKVAKKWWKF</sequence>
<evidence type="ECO:0000256" key="13">
    <source>
        <dbReference type="ARBA" id="ARBA00023136"/>
    </source>
</evidence>
<evidence type="ECO:0000256" key="10">
    <source>
        <dbReference type="ARBA" id="ARBA00022777"/>
    </source>
</evidence>
<reference evidence="20 21" key="1">
    <citation type="submission" date="2020-03" db="EMBL/GenBank/DDBJ databases">
        <title>Genomic Encyclopedia of Type Strains, Phase IV (KMG-IV): sequencing the most valuable type-strain genomes for metagenomic binning, comparative biology and taxonomic classification.</title>
        <authorList>
            <person name="Goeker M."/>
        </authorList>
    </citation>
    <scope>NUCLEOTIDE SEQUENCE [LARGE SCALE GENOMIC DNA]</scope>
    <source>
        <strain evidence="20 21">DSM 29762</strain>
    </source>
</reference>
<dbReference type="Proteomes" id="UP000590442">
    <property type="component" value="Unassembled WGS sequence"/>
</dbReference>
<dbReference type="InterPro" id="IPR005702">
    <property type="entry name" value="Wzc-like_C"/>
</dbReference>
<accession>A0A846QQA2</accession>